<gene>
    <name evidence="1" type="ORF">COX44_02140</name>
</gene>
<evidence type="ECO:0000313" key="2">
    <source>
        <dbReference type="Proteomes" id="UP000231480"/>
    </source>
</evidence>
<dbReference type="EMBL" id="PCRH01000046">
    <property type="protein sequence ID" value="PIP17043.1"/>
    <property type="molecule type" value="Genomic_DNA"/>
</dbReference>
<dbReference type="AlphaFoldDB" id="A0A2G9YE81"/>
<protein>
    <recommendedName>
        <fullName evidence="3">Type 4 fimbrial biogenesis protein PilX N-terminal domain-containing protein</fullName>
    </recommendedName>
</protein>
<comment type="caution">
    <text evidence="1">The sequence shown here is derived from an EMBL/GenBank/DDBJ whole genome shotgun (WGS) entry which is preliminary data.</text>
</comment>
<reference evidence="1 2" key="1">
    <citation type="submission" date="2017-09" db="EMBL/GenBank/DDBJ databases">
        <title>Depth-based differentiation of microbial function through sediment-hosted aquifers and enrichment of novel symbionts in the deep terrestrial subsurface.</title>
        <authorList>
            <person name="Probst A.J."/>
            <person name="Ladd B."/>
            <person name="Jarett J.K."/>
            <person name="Geller-Mcgrath D.E."/>
            <person name="Sieber C.M."/>
            <person name="Emerson J.B."/>
            <person name="Anantharaman K."/>
            <person name="Thomas B.C."/>
            <person name="Malmstrom R."/>
            <person name="Stieglmeier M."/>
            <person name="Klingl A."/>
            <person name="Woyke T."/>
            <person name="Ryan C.M."/>
            <person name="Banfield J.F."/>
        </authorList>
    </citation>
    <scope>NUCLEOTIDE SEQUENCE [LARGE SCALE GENOMIC DNA]</scope>
    <source>
        <strain evidence="1">CG23_combo_of_CG06-09_8_20_14_all_37_13</strain>
    </source>
</reference>
<evidence type="ECO:0000313" key="1">
    <source>
        <dbReference type="EMBL" id="PIP17043.1"/>
    </source>
</evidence>
<evidence type="ECO:0008006" key="3">
    <source>
        <dbReference type="Google" id="ProtNLM"/>
    </source>
</evidence>
<sequence length="372" mass="40922">MKGVALISVLIIASLLSFLAIGFAFVMSTENKISQAQKAASQTHYLAEAGIQKTIWYLNHDWQEDFENGNLAKDLKLNNELYPDDEIRIEAKSIGPGKAQIESKAIYKGAERKVIVEVFKALGDPSAMEPKALLSDELIYFWGGKLASDDSLMGNTDLLLRFSNMSVEETVSVSGKISIEKDSTLEAEIIREGVQQVLTPALDFNDYKEQATVYSAEEFANLLENSPLTLNGIIYVTGPVNIKRGQDLTVNGLLLADNNITIGVDGDWGQAYLKIDHIAGSPSGLAGKSYLSIGEETNLFNIKGLVYILEGIDIRDNVNNFIVQGGIITKALQVVDQMYPLEIIFDADLILEALGEPINSPIITIEHWEEEY</sequence>
<name>A0A2G9YE81_9BACT</name>
<organism evidence="1 2">
    <name type="scientific">Candidatus Portnoybacteria bacterium CG23_combo_of_CG06-09_8_20_14_all_37_13</name>
    <dbReference type="NCBI Taxonomy" id="1974819"/>
    <lineage>
        <taxon>Bacteria</taxon>
        <taxon>Candidatus Portnoyibacteriota</taxon>
    </lineage>
</organism>
<dbReference type="Proteomes" id="UP000231480">
    <property type="component" value="Unassembled WGS sequence"/>
</dbReference>
<proteinExistence type="predicted"/>
<accession>A0A2G9YE81</accession>